<evidence type="ECO:0000313" key="2">
    <source>
        <dbReference type="EMBL" id="PSG88515.1"/>
    </source>
</evidence>
<gene>
    <name evidence="2" type="ORF">C7H52_09460</name>
</gene>
<sequence>MKLKKILKISLGVIIFFTLPTALLFGYVYFKYNEPLPVSKPSPEADALALKMLDALNYEAYKNTDYIEFTFSNRHHYKWNKTNQTCEVYWKSYQVNLDLKHTKNSKVFVRNQAYNGLEKQEIIAKALGYFNNDTFWLVAPYKVFDKGTSRSIATNDAGESGLLVNYTSGGNTPGDSYLWHLDKNNKPKSFQMWTSILPIQGFPASWSDWKTTETGAELSTFHKLGVFGLEISNLKTKKQK</sequence>
<organism evidence="2 3">
    <name type="scientific">Aurantibacter aestuarii</name>
    <dbReference type="NCBI Taxonomy" id="1266046"/>
    <lineage>
        <taxon>Bacteria</taxon>
        <taxon>Pseudomonadati</taxon>
        <taxon>Bacteroidota</taxon>
        <taxon>Flavobacteriia</taxon>
        <taxon>Flavobacteriales</taxon>
        <taxon>Flavobacteriaceae</taxon>
        <taxon>Aurantibacter</taxon>
    </lineage>
</organism>
<accession>A0A2T1N9H9</accession>
<keyword evidence="1" id="KW-1133">Transmembrane helix</keyword>
<dbReference type="OrthoDB" id="933657at2"/>
<evidence type="ECO:0000256" key="1">
    <source>
        <dbReference type="SAM" id="Phobius"/>
    </source>
</evidence>
<comment type="caution">
    <text evidence="2">The sequence shown here is derived from an EMBL/GenBank/DDBJ whole genome shotgun (WGS) entry which is preliminary data.</text>
</comment>
<evidence type="ECO:0000313" key="3">
    <source>
        <dbReference type="Proteomes" id="UP000238426"/>
    </source>
</evidence>
<dbReference type="RefSeq" id="WP_106463655.1">
    <property type="nucleotide sequence ID" value="NZ_PXOQ01000009.1"/>
</dbReference>
<dbReference type="AlphaFoldDB" id="A0A2T1N9H9"/>
<proteinExistence type="predicted"/>
<keyword evidence="3" id="KW-1185">Reference proteome</keyword>
<reference evidence="2 3" key="1">
    <citation type="submission" date="2018-03" db="EMBL/GenBank/DDBJ databases">
        <title>Mesoflavibacter sp. HG37 and Mesoflavibacter sp. HG96 sp.nov., two marine bacteria isolated from seawater of Western Pacific Ocean.</title>
        <authorList>
            <person name="Cheng H."/>
            <person name="Wu Y.-H."/>
            <person name="Guo L.-L."/>
            <person name="Xu X.-W."/>
        </authorList>
    </citation>
    <scope>NUCLEOTIDE SEQUENCE [LARGE SCALE GENOMIC DNA]</scope>
    <source>
        <strain evidence="2 3">KCTC 32269</strain>
    </source>
</reference>
<keyword evidence="1" id="KW-0472">Membrane</keyword>
<feature type="transmembrane region" description="Helical" evidence="1">
    <location>
        <begin position="9"/>
        <end position="30"/>
    </location>
</feature>
<keyword evidence="1" id="KW-0812">Transmembrane</keyword>
<name>A0A2T1N9H9_9FLAO</name>
<protein>
    <submittedName>
        <fullName evidence="2">Uncharacterized protein</fullName>
    </submittedName>
</protein>
<dbReference type="EMBL" id="PXOQ01000009">
    <property type="protein sequence ID" value="PSG88515.1"/>
    <property type="molecule type" value="Genomic_DNA"/>
</dbReference>
<dbReference type="Proteomes" id="UP000238426">
    <property type="component" value="Unassembled WGS sequence"/>
</dbReference>